<proteinExistence type="predicted"/>
<dbReference type="AlphaFoldDB" id="A0A6C0CMY0"/>
<feature type="compositionally biased region" description="Acidic residues" evidence="1">
    <location>
        <begin position="232"/>
        <end position="248"/>
    </location>
</feature>
<organism evidence="2">
    <name type="scientific">viral metagenome</name>
    <dbReference type="NCBI Taxonomy" id="1070528"/>
    <lineage>
        <taxon>unclassified sequences</taxon>
        <taxon>metagenomes</taxon>
        <taxon>organismal metagenomes</taxon>
    </lineage>
</organism>
<dbReference type="InterPro" id="IPR043913">
    <property type="entry name" value="DUF5764"/>
</dbReference>
<feature type="compositionally biased region" description="Low complexity" evidence="1">
    <location>
        <begin position="217"/>
        <end position="231"/>
    </location>
</feature>
<accession>A0A6C0CMY0</accession>
<feature type="compositionally biased region" description="Acidic residues" evidence="1">
    <location>
        <begin position="197"/>
        <end position="208"/>
    </location>
</feature>
<evidence type="ECO:0000313" key="2">
    <source>
        <dbReference type="EMBL" id="QHT05577.1"/>
    </source>
</evidence>
<feature type="compositionally biased region" description="Basic and acidic residues" evidence="1">
    <location>
        <begin position="295"/>
        <end position="304"/>
    </location>
</feature>
<evidence type="ECO:0000256" key="1">
    <source>
        <dbReference type="SAM" id="MobiDB-lite"/>
    </source>
</evidence>
<protein>
    <submittedName>
        <fullName evidence="2">Uncharacterized protein</fullName>
    </submittedName>
</protein>
<dbReference type="EMBL" id="MN739457">
    <property type="protein sequence ID" value="QHT05577.1"/>
    <property type="molecule type" value="Genomic_DNA"/>
</dbReference>
<sequence length="304" mass="34907">MDNLNILVEAKREYLEQLSILMCPPMIDVFVEMYDEAHKLSKGRKVLQMFQKLLKDVPEWNETMAKDHTDNIANRCAWFKDLVAAVFVSSVKILSAVRLNKDNKKLSVKLPTNEVFIHSCYKNIAKDLYKDPYIFTETQSDHSRNDKLYDRFSYCVETTVKELIPIQQILQTYMTTTDDMIDPQDTNLTEDNVDEYEGENQEMDEDVPMEGQGGEPMTGEPMGGEPMTGEPMDGEPMGEEPMGEEPMGEEPMTPGQPQQSNPFQHEFRTIKSGRPQPQAQPQQGYESEDLFPDAPDNRIKKPMY</sequence>
<feature type="region of interest" description="Disordered" evidence="1">
    <location>
        <begin position="197"/>
        <end position="304"/>
    </location>
</feature>
<name>A0A6C0CMY0_9ZZZZ</name>
<dbReference type="Pfam" id="PF19068">
    <property type="entry name" value="DUF5764"/>
    <property type="match status" value="1"/>
</dbReference>
<reference evidence="2" key="1">
    <citation type="journal article" date="2020" name="Nature">
        <title>Giant virus diversity and host interactions through global metagenomics.</title>
        <authorList>
            <person name="Schulz F."/>
            <person name="Roux S."/>
            <person name="Paez-Espino D."/>
            <person name="Jungbluth S."/>
            <person name="Walsh D.A."/>
            <person name="Denef V.J."/>
            <person name="McMahon K.D."/>
            <person name="Konstantinidis K.T."/>
            <person name="Eloe-Fadrosh E.A."/>
            <person name="Kyrpides N.C."/>
            <person name="Woyke T."/>
        </authorList>
    </citation>
    <scope>NUCLEOTIDE SEQUENCE</scope>
    <source>
        <strain evidence="2">GVMAG-M-3300021389-45</strain>
    </source>
</reference>